<keyword evidence="1" id="KW-1133">Transmembrane helix</keyword>
<evidence type="ECO:0000256" key="1">
    <source>
        <dbReference type="SAM" id="Phobius"/>
    </source>
</evidence>
<reference evidence="2" key="1">
    <citation type="journal article" date="2018" name="Virology">
        <title>A giant virus infecting green algae encodes key fermentation genes.</title>
        <authorList>
            <person name="Schvarcz C.R."/>
            <person name="Steward G.F."/>
        </authorList>
    </citation>
    <scope>NUCLEOTIDE SEQUENCE [LARGE SCALE GENOMIC DNA]</scope>
</reference>
<dbReference type="Proteomes" id="UP000244773">
    <property type="component" value="Segment"/>
</dbReference>
<accession>A0A2P0VND5</accession>
<sequence length="122" mass="13838">MVISSHPIYATAEYYVRKNMCKKFFYRTLAVLHFFTSLASATVWVLNEELRSTLEDDSTFRTVWNVVNATQACSSVLLSIPVWETGNRTDMNVHLLKSDDDSDVDALPHDFPSCQLDVDPSS</sequence>
<gene>
    <name evidence="2" type="ORF">TetV_325</name>
</gene>
<evidence type="ECO:0000313" key="3">
    <source>
        <dbReference type="Proteomes" id="UP000244773"/>
    </source>
</evidence>
<protein>
    <submittedName>
        <fullName evidence="2">Uncharacterized protein</fullName>
    </submittedName>
</protein>
<feature type="transmembrane region" description="Helical" evidence="1">
    <location>
        <begin position="24"/>
        <end position="46"/>
    </location>
</feature>
<keyword evidence="1" id="KW-0812">Transmembrane</keyword>
<keyword evidence="1" id="KW-0472">Membrane</keyword>
<evidence type="ECO:0000313" key="2">
    <source>
        <dbReference type="EMBL" id="AUF82417.1"/>
    </source>
</evidence>
<proteinExistence type="predicted"/>
<keyword evidence="3" id="KW-1185">Reference proteome</keyword>
<organism evidence="2">
    <name type="scientific">Tetraselmis virus 1</name>
    <dbReference type="NCBI Taxonomy" id="2060617"/>
    <lineage>
        <taxon>Viruses</taxon>
        <taxon>Varidnaviria</taxon>
        <taxon>Bamfordvirae</taxon>
        <taxon>Nucleocytoviricota</taxon>
        <taxon>Megaviricetes</taxon>
        <taxon>Imitervirales</taxon>
        <taxon>Allomimiviridae</taxon>
        <taxon>Oceanusvirus</taxon>
        <taxon>Oceanusvirus kaneohense</taxon>
    </lineage>
</organism>
<name>A0A2P0VND5_9VIRU</name>
<dbReference type="EMBL" id="KY322437">
    <property type="protein sequence ID" value="AUF82417.1"/>
    <property type="molecule type" value="Genomic_DNA"/>
</dbReference>